<organism evidence="1 2">
    <name type="scientific">Pangasianodon gigas</name>
    <name type="common">Mekong giant catfish</name>
    <name type="synonym">Pangasius gigas</name>
    <dbReference type="NCBI Taxonomy" id="30993"/>
    <lineage>
        <taxon>Eukaryota</taxon>
        <taxon>Metazoa</taxon>
        <taxon>Chordata</taxon>
        <taxon>Craniata</taxon>
        <taxon>Vertebrata</taxon>
        <taxon>Euteleostomi</taxon>
        <taxon>Actinopterygii</taxon>
        <taxon>Neopterygii</taxon>
        <taxon>Teleostei</taxon>
        <taxon>Ostariophysi</taxon>
        <taxon>Siluriformes</taxon>
        <taxon>Pangasiidae</taxon>
        <taxon>Pangasianodon</taxon>
    </lineage>
</organism>
<sequence>MEGKMLLALFSVLWSVFCLTECECPEGLYTASNGLQCCLCPRGFYLVSDCVSPQTPPQKCEVCESGTYLDQPNSEQKCEPCKTCGNIANVVEEQGCTSSSNTVCV</sequence>
<keyword evidence="2" id="KW-1185">Reference proteome</keyword>
<dbReference type="Proteomes" id="UP000829447">
    <property type="component" value="Linkage Group LG10"/>
</dbReference>
<comment type="caution">
    <text evidence="1">The sequence shown here is derived from an EMBL/GenBank/DDBJ whole genome shotgun (WGS) entry which is preliminary data.</text>
</comment>
<protein>
    <submittedName>
        <fullName evidence="1">Uncharacterized protein</fullName>
    </submittedName>
</protein>
<reference evidence="1 2" key="1">
    <citation type="journal article" date="2022" name="bioRxiv">
        <title>An ancient truncated duplication of the anti-Mullerian hormone receptor type 2 gene is a potential conserved master sex determinant in the Pangasiidae catfish family.</title>
        <authorList>
            <person name="Wen M."/>
            <person name="Pan Q."/>
            <person name="Jouanno E."/>
            <person name="Montfort J."/>
            <person name="Zahm M."/>
            <person name="Cabau C."/>
            <person name="Klopp C."/>
            <person name="Iampietro C."/>
            <person name="Roques C."/>
            <person name="Bouchez O."/>
            <person name="Castinel A."/>
            <person name="Donnadieu C."/>
            <person name="Parrinello H."/>
            <person name="Poncet C."/>
            <person name="Belmonte E."/>
            <person name="Gautier V."/>
            <person name="Avarre J.-C."/>
            <person name="Dugue R."/>
            <person name="Gustiano R."/>
            <person name="Ha T.T.T."/>
            <person name="Campet M."/>
            <person name="Sriphairoj K."/>
            <person name="Ribolli J."/>
            <person name="de Almeida F.L."/>
            <person name="Desvignes T."/>
            <person name="Postlethwait J.H."/>
            <person name="Bucao C.F."/>
            <person name="Robinson-Rechavi M."/>
            <person name="Bobe J."/>
            <person name="Herpin A."/>
            <person name="Guiguen Y."/>
        </authorList>
    </citation>
    <scope>NUCLEOTIDE SEQUENCE [LARGE SCALE GENOMIC DNA]</scope>
    <source>
        <strain evidence="1">YG-Dec2019</strain>
    </source>
</reference>
<dbReference type="EMBL" id="CM040463">
    <property type="protein sequence ID" value="MCI4382255.1"/>
    <property type="molecule type" value="Genomic_DNA"/>
</dbReference>
<accession>A0ACC5WUE4</accession>
<evidence type="ECO:0000313" key="1">
    <source>
        <dbReference type="EMBL" id="MCI4382255.1"/>
    </source>
</evidence>
<proteinExistence type="predicted"/>
<evidence type="ECO:0000313" key="2">
    <source>
        <dbReference type="Proteomes" id="UP000829447"/>
    </source>
</evidence>
<name>A0ACC5WUE4_PANGG</name>
<gene>
    <name evidence="1" type="ORF">PGIGA_G00012830</name>
</gene>